<feature type="transmembrane region" description="Helical" evidence="6">
    <location>
        <begin position="60"/>
        <end position="80"/>
    </location>
</feature>
<dbReference type="Pfam" id="PF02653">
    <property type="entry name" value="BPD_transp_2"/>
    <property type="match status" value="1"/>
</dbReference>
<dbReference type="InterPro" id="IPR001851">
    <property type="entry name" value="ABC_transp_permease"/>
</dbReference>
<evidence type="ECO:0000313" key="7">
    <source>
        <dbReference type="EMBL" id="MQT15540.1"/>
    </source>
</evidence>
<dbReference type="RefSeq" id="WP_153491089.1">
    <property type="nucleotide sequence ID" value="NZ_VWNA01000003.1"/>
</dbReference>
<organism evidence="7 8">
    <name type="scientific">Segnochrobactrum spirostomi</name>
    <dbReference type="NCBI Taxonomy" id="2608987"/>
    <lineage>
        <taxon>Bacteria</taxon>
        <taxon>Pseudomonadati</taxon>
        <taxon>Pseudomonadota</taxon>
        <taxon>Alphaproteobacteria</taxon>
        <taxon>Hyphomicrobiales</taxon>
        <taxon>Segnochrobactraceae</taxon>
        <taxon>Segnochrobactrum</taxon>
    </lineage>
</organism>
<name>A0A6A7Y861_9HYPH</name>
<dbReference type="GO" id="GO:0022857">
    <property type="term" value="F:transmembrane transporter activity"/>
    <property type="evidence" value="ECO:0007669"/>
    <property type="project" value="InterPro"/>
</dbReference>
<evidence type="ECO:0000256" key="1">
    <source>
        <dbReference type="ARBA" id="ARBA00004651"/>
    </source>
</evidence>
<evidence type="ECO:0000313" key="8">
    <source>
        <dbReference type="Proteomes" id="UP000332515"/>
    </source>
</evidence>
<keyword evidence="2" id="KW-1003">Cell membrane</keyword>
<feature type="transmembrane region" description="Helical" evidence="6">
    <location>
        <begin position="170"/>
        <end position="191"/>
    </location>
</feature>
<evidence type="ECO:0000256" key="2">
    <source>
        <dbReference type="ARBA" id="ARBA00022475"/>
    </source>
</evidence>
<feature type="transmembrane region" description="Helical" evidence="6">
    <location>
        <begin position="123"/>
        <end position="150"/>
    </location>
</feature>
<feature type="transmembrane region" description="Helical" evidence="6">
    <location>
        <begin position="301"/>
        <end position="319"/>
    </location>
</feature>
<keyword evidence="4 6" id="KW-1133">Transmembrane helix</keyword>
<protein>
    <submittedName>
        <fullName evidence="7">ABC transporter permease</fullName>
    </submittedName>
</protein>
<evidence type="ECO:0000256" key="5">
    <source>
        <dbReference type="ARBA" id="ARBA00023136"/>
    </source>
</evidence>
<dbReference type="Proteomes" id="UP000332515">
    <property type="component" value="Unassembled WGS sequence"/>
</dbReference>
<dbReference type="AlphaFoldDB" id="A0A6A7Y861"/>
<evidence type="ECO:0000256" key="3">
    <source>
        <dbReference type="ARBA" id="ARBA00022692"/>
    </source>
</evidence>
<reference evidence="7 8" key="1">
    <citation type="submission" date="2019-09" db="EMBL/GenBank/DDBJ databases">
        <title>Segnochrobactrum spirostomi gen. nov., sp. nov., isolated from the ciliate Spirostomum cf. yagiui and description of a novel family, Segnochrobactraceae fam. nov. within the order Rhizobiales of the class Alphaproteobacteria.</title>
        <authorList>
            <person name="Akter S."/>
            <person name="Shazib S.U.A."/>
            <person name="Shin M.K."/>
        </authorList>
    </citation>
    <scope>NUCLEOTIDE SEQUENCE [LARGE SCALE GENOMIC DNA]</scope>
    <source>
        <strain evidence="7 8">Sp-1</strain>
    </source>
</reference>
<comment type="caution">
    <text evidence="7">The sequence shown here is derived from an EMBL/GenBank/DDBJ whole genome shotgun (WGS) entry which is preliminary data.</text>
</comment>
<dbReference type="EMBL" id="VWNA01000003">
    <property type="protein sequence ID" value="MQT15540.1"/>
    <property type="molecule type" value="Genomic_DNA"/>
</dbReference>
<dbReference type="PROSITE" id="PS51257">
    <property type="entry name" value="PROKAR_LIPOPROTEIN"/>
    <property type="match status" value="1"/>
</dbReference>
<keyword evidence="3 6" id="KW-0812">Transmembrane</keyword>
<dbReference type="PANTHER" id="PTHR32196:SF72">
    <property type="entry name" value="RIBOSE IMPORT PERMEASE PROTEIN RBSC"/>
    <property type="match status" value="1"/>
</dbReference>
<feature type="transmembrane region" description="Helical" evidence="6">
    <location>
        <begin position="219"/>
        <end position="244"/>
    </location>
</feature>
<feature type="transmembrane region" description="Helical" evidence="6">
    <location>
        <begin position="20"/>
        <end position="39"/>
    </location>
</feature>
<dbReference type="GO" id="GO:0005886">
    <property type="term" value="C:plasma membrane"/>
    <property type="evidence" value="ECO:0007669"/>
    <property type="project" value="UniProtKB-SubCell"/>
</dbReference>
<evidence type="ECO:0000256" key="4">
    <source>
        <dbReference type="ARBA" id="ARBA00022989"/>
    </source>
</evidence>
<keyword evidence="8" id="KW-1185">Reference proteome</keyword>
<accession>A0A6A7Y861</accession>
<feature type="transmembrane region" description="Helical" evidence="6">
    <location>
        <begin position="250"/>
        <end position="269"/>
    </location>
</feature>
<proteinExistence type="predicted"/>
<comment type="subcellular location">
    <subcellularLocation>
        <location evidence="1">Cell membrane</location>
        <topology evidence="1">Multi-pass membrane protein</topology>
    </subcellularLocation>
</comment>
<gene>
    <name evidence="7" type="ORF">F0357_23370</name>
</gene>
<keyword evidence="5 6" id="KW-0472">Membrane</keyword>
<sequence length="337" mass="34711">MSAYTERAAGSPVADFLAEHAQILSITVFFVACLAFFTAGTNTFMTAGNILNVLRQAAPVLIVGLAMTFVIITGGIDLSVGSQVALVNAVAAIAMASGLPWPAATVAMLVLGAVMGLAQGWFIAYQGVAAFIVTLAGLSILRGLALYLTQGYSIPINDAPGFFWLGRGDLLGIPVPALIAVVFAVVAYVAIRSTRYGRQVVAVGSNMEAARRVGMPARWVIASVYMISGLSCAVAGLLVAARLGSGSSNAGVGFELQVIAAVVLGGTSLTGGRGTILGTVLGTLTIAVIGNGLILMHISPFFTQIVTGAIILVAIWLNTRVFNAKFRLPVRAGGKKR</sequence>
<evidence type="ECO:0000256" key="6">
    <source>
        <dbReference type="SAM" id="Phobius"/>
    </source>
</evidence>
<dbReference type="PANTHER" id="PTHR32196">
    <property type="entry name" value="ABC TRANSPORTER PERMEASE PROTEIN YPHD-RELATED-RELATED"/>
    <property type="match status" value="1"/>
</dbReference>
<feature type="transmembrane region" description="Helical" evidence="6">
    <location>
        <begin position="276"/>
        <end position="295"/>
    </location>
</feature>
<dbReference type="CDD" id="cd06579">
    <property type="entry name" value="TM_PBP1_transp_AraH_like"/>
    <property type="match status" value="1"/>
</dbReference>